<dbReference type="Gene3D" id="1.10.1200.10">
    <property type="entry name" value="ACP-like"/>
    <property type="match status" value="2"/>
</dbReference>
<comment type="caution">
    <text evidence="6">The sequence shown here is derived from an EMBL/GenBank/DDBJ whole genome shotgun (WGS) entry which is preliminary data.</text>
</comment>
<dbReference type="PROSITE" id="PS00012">
    <property type="entry name" value="PHOSPHOPANTETHEINE"/>
    <property type="match status" value="2"/>
</dbReference>
<dbReference type="Gene3D" id="3.30.559.10">
    <property type="entry name" value="Chloramphenicol acetyltransferase-like domain"/>
    <property type="match status" value="4"/>
</dbReference>
<dbReference type="Proteomes" id="UP000285286">
    <property type="component" value="Unassembled WGS sequence"/>
</dbReference>
<dbReference type="FunFam" id="3.30.559.10:FF:000012">
    <property type="entry name" value="Non-ribosomal peptide synthetase"/>
    <property type="match status" value="1"/>
</dbReference>
<dbReference type="SUPFAM" id="SSF47336">
    <property type="entry name" value="ACP-like"/>
    <property type="match status" value="2"/>
</dbReference>
<dbReference type="PANTHER" id="PTHR45398">
    <property type="match status" value="1"/>
</dbReference>
<dbReference type="SMART" id="SM00823">
    <property type="entry name" value="PKS_PP"/>
    <property type="match status" value="2"/>
</dbReference>
<protein>
    <submittedName>
        <fullName evidence="6">Non-ribosomal peptide synthetase</fullName>
    </submittedName>
</protein>
<evidence type="ECO:0000313" key="7">
    <source>
        <dbReference type="Proteomes" id="UP000285286"/>
    </source>
</evidence>
<dbReference type="PROSITE" id="PS50075">
    <property type="entry name" value="CARRIER"/>
    <property type="match status" value="2"/>
</dbReference>
<dbReference type="Pfam" id="PF00550">
    <property type="entry name" value="PP-binding"/>
    <property type="match status" value="2"/>
</dbReference>
<dbReference type="CDD" id="cd19531">
    <property type="entry name" value="LCL_NRPS-like"/>
    <property type="match status" value="1"/>
</dbReference>
<evidence type="ECO:0000313" key="6">
    <source>
        <dbReference type="EMBL" id="ROL75562.1"/>
    </source>
</evidence>
<keyword evidence="4" id="KW-0597">Phosphoprotein</keyword>
<dbReference type="FunFam" id="3.30.300.30:FF:000010">
    <property type="entry name" value="Enterobactin synthetase component F"/>
    <property type="match status" value="2"/>
</dbReference>
<dbReference type="Gene3D" id="3.30.559.30">
    <property type="entry name" value="Nonribosomal peptide synthetase, condensation domain"/>
    <property type="match status" value="4"/>
</dbReference>
<proteinExistence type="inferred from homology"/>
<reference evidence="6 7" key="1">
    <citation type="submission" date="2016-10" db="EMBL/GenBank/DDBJ databases">
        <title>Comparative genome analysis of multiple Pseudomonas spp. focuses on biocontrol and plant growth promoting traits.</title>
        <authorList>
            <person name="Tao X.-Y."/>
            <person name="Taylor C.G."/>
        </authorList>
    </citation>
    <scope>NUCLEOTIDE SEQUENCE [LARGE SCALE GENOMIC DNA]</scope>
    <source>
        <strain evidence="6 7">15D11</strain>
    </source>
</reference>
<dbReference type="Pfam" id="PF00668">
    <property type="entry name" value="Condensation"/>
    <property type="match status" value="4"/>
</dbReference>
<dbReference type="InterPro" id="IPR009081">
    <property type="entry name" value="PP-bd_ACP"/>
</dbReference>
<dbReference type="InterPro" id="IPR020806">
    <property type="entry name" value="PKS_PP-bd"/>
</dbReference>
<dbReference type="NCBIfam" id="TIGR01720">
    <property type="entry name" value="NRPS-para261"/>
    <property type="match status" value="2"/>
</dbReference>
<evidence type="ECO:0000256" key="3">
    <source>
        <dbReference type="ARBA" id="ARBA00022450"/>
    </source>
</evidence>
<evidence type="ECO:0000259" key="5">
    <source>
        <dbReference type="PROSITE" id="PS50075"/>
    </source>
</evidence>
<dbReference type="FunFam" id="3.40.50.12780:FF:000012">
    <property type="entry name" value="Non-ribosomal peptide synthetase"/>
    <property type="match status" value="1"/>
</dbReference>
<feature type="domain" description="Carrier" evidence="5">
    <location>
        <begin position="1020"/>
        <end position="1094"/>
    </location>
</feature>
<dbReference type="FunFam" id="2.30.38.10:FF:000001">
    <property type="entry name" value="Non-ribosomal peptide synthetase PvdI"/>
    <property type="match status" value="2"/>
</dbReference>
<dbReference type="GO" id="GO:0044550">
    <property type="term" value="P:secondary metabolite biosynthetic process"/>
    <property type="evidence" value="ECO:0007669"/>
    <property type="project" value="UniProtKB-ARBA"/>
</dbReference>
<dbReference type="InterPro" id="IPR036736">
    <property type="entry name" value="ACP-like_sf"/>
</dbReference>
<accession>A0A423DU32</accession>
<dbReference type="InterPro" id="IPR000873">
    <property type="entry name" value="AMP-dep_synth/lig_dom"/>
</dbReference>
<dbReference type="PROSITE" id="PS00455">
    <property type="entry name" value="AMP_BINDING"/>
    <property type="match status" value="2"/>
</dbReference>
<dbReference type="CDD" id="cd17646">
    <property type="entry name" value="A_NRPS_AB3403-like"/>
    <property type="match status" value="1"/>
</dbReference>
<evidence type="ECO:0000256" key="4">
    <source>
        <dbReference type="ARBA" id="ARBA00022553"/>
    </source>
</evidence>
<dbReference type="InterPro" id="IPR023213">
    <property type="entry name" value="CAT-like_dom_sf"/>
</dbReference>
<comment type="cofactor">
    <cofactor evidence="1">
        <name>pantetheine 4'-phosphate</name>
        <dbReference type="ChEBI" id="CHEBI:47942"/>
    </cofactor>
</comment>
<dbReference type="EMBL" id="MOAM01000015">
    <property type="protein sequence ID" value="ROL75562.1"/>
    <property type="molecule type" value="Genomic_DNA"/>
</dbReference>
<name>A0A423DU32_9PSED</name>
<dbReference type="GO" id="GO:0043041">
    <property type="term" value="P:amino acid activation for nonribosomal peptide biosynthetic process"/>
    <property type="evidence" value="ECO:0007669"/>
    <property type="project" value="UniProtKB-ARBA"/>
</dbReference>
<dbReference type="SUPFAM" id="SSF56801">
    <property type="entry name" value="Acetyl-CoA synthetase-like"/>
    <property type="match status" value="2"/>
</dbReference>
<dbReference type="CDD" id="cd19534">
    <property type="entry name" value="E_NRPS"/>
    <property type="match status" value="2"/>
</dbReference>
<dbReference type="InterPro" id="IPR010071">
    <property type="entry name" value="AA_adenyl_dom"/>
</dbReference>
<dbReference type="PANTHER" id="PTHR45398:SF1">
    <property type="entry name" value="ENZYME, PUTATIVE (JCVI)-RELATED"/>
    <property type="match status" value="1"/>
</dbReference>
<dbReference type="InterPro" id="IPR020845">
    <property type="entry name" value="AMP-binding_CS"/>
</dbReference>
<dbReference type="FunFam" id="1.10.1200.10:FF:000005">
    <property type="entry name" value="Nonribosomal peptide synthetase 1"/>
    <property type="match status" value="2"/>
</dbReference>
<feature type="domain" description="Carrier" evidence="5">
    <location>
        <begin position="2529"/>
        <end position="2606"/>
    </location>
</feature>
<comment type="similarity">
    <text evidence="2">Belongs to the ATP-dependent AMP-binding enzyme family.</text>
</comment>
<dbReference type="InterPro" id="IPR010060">
    <property type="entry name" value="NRPS_synth"/>
</dbReference>
<organism evidence="6 7">
    <name type="scientific">Pseudomonas vranovensis</name>
    <dbReference type="NCBI Taxonomy" id="321661"/>
    <lineage>
        <taxon>Bacteria</taxon>
        <taxon>Pseudomonadati</taxon>
        <taxon>Pseudomonadota</taxon>
        <taxon>Gammaproteobacteria</taxon>
        <taxon>Pseudomonadales</taxon>
        <taxon>Pseudomonadaceae</taxon>
        <taxon>Pseudomonas</taxon>
    </lineage>
</organism>
<dbReference type="GO" id="GO:0031177">
    <property type="term" value="F:phosphopantetheine binding"/>
    <property type="evidence" value="ECO:0007669"/>
    <property type="project" value="InterPro"/>
</dbReference>
<dbReference type="FunFam" id="3.40.50.980:FF:000002">
    <property type="entry name" value="Enterobactin synthetase component F"/>
    <property type="match status" value="1"/>
</dbReference>
<dbReference type="CDD" id="cd17649">
    <property type="entry name" value="A_NRPS_PvdJ-like"/>
    <property type="match status" value="1"/>
</dbReference>
<dbReference type="FunFam" id="3.40.50.980:FF:000001">
    <property type="entry name" value="Non-ribosomal peptide synthetase"/>
    <property type="match status" value="2"/>
</dbReference>
<keyword evidence="3" id="KW-0596">Phosphopantetheine</keyword>
<dbReference type="NCBIfam" id="TIGR01733">
    <property type="entry name" value="AA-adenyl-dom"/>
    <property type="match status" value="2"/>
</dbReference>
<dbReference type="RefSeq" id="WP_404944419.1">
    <property type="nucleotide sequence ID" value="NZ_MOAM01000015.1"/>
</dbReference>
<evidence type="ECO:0000256" key="1">
    <source>
        <dbReference type="ARBA" id="ARBA00001957"/>
    </source>
</evidence>
<dbReference type="InterPro" id="IPR006162">
    <property type="entry name" value="Ppantetheine_attach_site"/>
</dbReference>
<dbReference type="Pfam" id="PF00501">
    <property type="entry name" value="AMP-binding"/>
    <property type="match status" value="2"/>
</dbReference>
<dbReference type="GO" id="GO:0003824">
    <property type="term" value="F:catalytic activity"/>
    <property type="evidence" value="ECO:0007669"/>
    <property type="project" value="InterPro"/>
</dbReference>
<dbReference type="InterPro" id="IPR045851">
    <property type="entry name" value="AMP-bd_C_sf"/>
</dbReference>
<sequence>MQELIGAVGALSSKERKALAILLKQKGINLFNVAPIFKRKADEPLLLSYAQERQWFLWQMEPDSANYHIPLALRLRGELDLGALQRSVEALHLRHEALRTTFVDDDLQALQVVHPSMIADFTCLDWSNEPASARSEARLKAFVEEQVGQLFDLRQGPLLRVCLLRLDADDHVLLLIQHHIVSDGWSMEILLSEIIEYYSAFTQGRAPDLAPLPIQYADYALWQRQWMEAGERERQLAYWTAQLGSEHPLLELPTDRPRPAEQSYRGARLALSLPDGLADTLKRFAGQENVTLFTLLLSSFELLLHRYSGQAEIRVGVPSANRNRVETEGLIGFFVNTQVIKACFDDQLTFRQLLQAVHQTVLDAQTHQDLPFEQLVEALRPERSLSHSPLFQVMYNHQSDARTRHQLAGQGGPLTIEALAWEKHTAQFDLMLDTHDSPSGLAAGLTYASDLFERATVERMAAHWLGLLQAIVQQPDQRVAAMPLLDSDQWQQQVVRWNDTAMDYPLACCVHQLIEQQAHATPDRIALVLGAAQLSYRQLNEVANQWAHRLLAAGVGPDVLVGIAAERSLEMVIGLLAVLKAGGAYVPLDPDYPAERLAYMMQDSGMRLLLTQQSVRERLPVPADVECLLLDQPQDGWPVSNPACYPHPQNLAYVIYTSGSTGKPKGAANRHLALTNRLCWMQQAYGLGEQDRVLQKTPFSFDVSVWEFFWPLMTGARLVLAAPGDHKDPARLIEVIRREQITTLHFVPSMLQVFMLDDQAGLCTSLSRVICSGEALPADAQQQVLSRLPQASLYNLYGPTEAAIDVTHWTCRDEGRDSVPIGQPIANLGTYVLDDELTPVPVGVTGELYLAGIGLARGYHRRPGLSAERFVVSPFASGERMYRTGDLARQRSDGVIEYRGRIDHQVKIRGLRIELGEIEARLLEQDEIHEAVVLAVATGNGQQLVAYLVPARRDWPGDDRQRQAQARELLRSRLLAALPDYMVPSQLMFLDSLPLSPNGKLERRALPLPEAEQMQQAYVAPGSAVEVALAALWQEVLKVERVGLNDNFFELGGDSIVSIQLVSRARRQGIVFTPKELFQHQTVQSLAAVARSREVGEGDAVDQGLVSGAALLLPIHQAFFASDIPQRHQWNQSVLLKPSQPLQADLLERALQALVMHHDVLRSCFSAEQVRYLQPERLLAHWAQAPLLWQTAPADLAALSVDCDEAQRSLQPAQGQLLRALLATLADGQQRLLLVVHHLAVDGVSWRILFEDLQQAYTQLAAGQPVALPAKTTSVKAWAERLQTYARGDNLQAQLGYWQQQLQGACAELPQDHADGTLRSRDALTLYSQLSPQLTRKLLQQAPAAYRTQINDLLLAALARVLQRWTGADHCLIQLEGHGREELFDEVDLTRTLGWFTSMFALKLQAFEQWSDTLKGIKEQLRAVPDKGIGYGVLRYLGDQQTRESLAQLPVPRVTFNYLGQFDASFSSDQALFVPAAENRGLERSLDAPLGNWLSLNGQVYDSALSIGWTFSRSMFDEATIAHLAAQYSEELERLIEHCCDQGVGAVTPSDFPLAQVSQAWLDQLPIAAGEIEDIYPLSPMQQGMLLHTLEDNESALYINQVQLPVQGLDVERFCQAWQAAIDRHEALRTSFHWPDRQTPALQVVQRRVKLHVQTLDWQDQPWDEQRVAQCASAERARGFDIGAAPLLRLLLIGTGPGQYRMIWTSHHILMDGWSNSRLLAEVLQHYCGAQVAAPGGRFRDFIGWLQGQDAKGLEQFWKQRLQALVEPTSLSQAVHPRHSSSEPGHRALYTRWDAARTARLQQVCRDLRITPNTLIQGAWLLLLQRYTRQDTVVFGATVAGRPEGLANADTLLGLFINTLPVIHRIRPEQALDAWLRDLQAYNLDVRDHSHVPLADVQRWAGMGGQALFDSIIVFENYPIDERLGEARDSGLHFGESRNHDVTNFPMDLAVHLNDSLSIEYLHLRSAFSEQAVEGIRHAMEGLLTAMLETPLQRVGNLQRLDTAQWQQLQAWGAQPAKQYRPLSVVELIDEQARRQPGAIAVECAGQRLDYAALQRQSNALAATLMAQGAGPEVLLGVALERSPQMIVALLAVLKCGAAYVPLDIDYPSERLAYMIEDSGMALVITHSDLLGRLPLPALLPRVELDRLPLDEQRVGPALACGDDRNLAYLIYTSGSTGQPKGVAVTRGPLSMHCQAIIERYEMNASTRELHFMSFAFDGAHERWLSVLGSGGALVIRDAELWTPEQTFKALGQQAITIACFPPAYLKQVAEYARQSGEPAPAVNIYCFGGDAVPEQTFELVKAALRPQYFTNGYGPTETVVTPLLWKVPADSTCEAAYAPIGRAVGLRALQVLDDDLNPLPAGFAGELYIAGEGVARGYHRRPGLTAERFVPDPFGQPGTRAYRSGDLVRLREDGIIDYVGRIDHQVKIRGFRIELGEVEACLRQQPGVSDALVIARDFAAGKRLIAYAVTPHGIDQGPALLSGLRAVLPDYMVPAQVICLAALPISLNGKLDRKALPEPDFSADSYLAPRSEKEHLLAQVWAEVLQVDRVGISDNFFELGGDSILSLQVISRVRNHPQLDINLKLRDLMRYQTIAGLFDQQDFAGAAQQEDLSHLVSDGRFSLLPIQEWFFAQNMPEAYHFNQALMLRSRQALEPQALEQALQAVVQQHDGLRLCFAKEGERWYQAYRPQQAQADKPLLEQVSVADEAALEDLTARVQRSLDLQQGPLMRALHITFAGEQRLLLVIHHLAIDTVSWRILLQDLQQAYEACSQGNSPALPIRTSSYQAWATRLEQQAPLLVERELGYWLEQLQDLGQPFPCDNPRGKNLVGFHAVERMELDAQRTSELLTQVPAVYQTQINDLLLAALSRVLCRWTGQDAALIQLEGHGREDLFDELDLSRSLGWFTSMYPVRLVPGAEDDIRASLLGVQRQLAAVPDKGLGYGVLRYLAGDSLRQQFAGLAQARVTFNYLGQFDQSFDERALLVPAEQSVGACYSLQAPLGNWLEIVGQVFDGRLALRCVFSTRRYRRETIRQLMDDYQRELQAIISHCLAQAA</sequence>
<dbReference type="InterPro" id="IPR001242">
    <property type="entry name" value="Condensation_dom"/>
</dbReference>
<dbReference type="NCBIfam" id="NF003417">
    <property type="entry name" value="PRK04813.1"/>
    <property type="match status" value="2"/>
</dbReference>
<dbReference type="Gene3D" id="3.40.50.980">
    <property type="match status" value="4"/>
</dbReference>
<dbReference type="SUPFAM" id="SSF52777">
    <property type="entry name" value="CoA-dependent acyltransferases"/>
    <property type="match status" value="8"/>
</dbReference>
<dbReference type="CDD" id="cd19543">
    <property type="entry name" value="DCL_NRPS"/>
    <property type="match status" value="1"/>
</dbReference>
<keyword evidence="7" id="KW-1185">Reference proteome</keyword>
<evidence type="ECO:0000256" key="2">
    <source>
        <dbReference type="ARBA" id="ARBA00006432"/>
    </source>
</evidence>
<dbReference type="InterPro" id="IPR025110">
    <property type="entry name" value="AMP-bd_C"/>
</dbReference>
<dbReference type="Gene3D" id="2.30.38.10">
    <property type="entry name" value="Luciferase, Domain 3"/>
    <property type="match status" value="2"/>
</dbReference>
<dbReference type="Pfam" id="PF13193">
    <property type="entry name" value="AMP-binding_C"/>
    <property type="match status" value="2"/>
</dbReference>
<dbReference type="Gene3D" id="3.30.300.30">
    <property type="match status" value="2"/>
</dbReference>
<gene>
    <name evidence="6" type="ORF">BHU25_09170</name>
</gene>